<accession>A0A3N7HHW0</accession>
<protein>
    <submittedName>
        <fullName evidence="1">Uncharacterized protein</fullName>
    </submittedName>
</protein>
<organism evidence="1 2">
    <name type="scientific">Populus trichocarpa</name>
    <name type="common">Western balsam poplar</name>
    <name type="synonym">Populus balsamifera subsp. trichocarpa</name>
    <dbReference type="NCBI Taxonomy" id="3694"/>
    <lineage>
        <taxon>Eukaryota</taxon>
        <taxon>Viridiplantae</taxon>
        <taxon>Streptophyta</taxon>
        <taxon>Embryophyta</taxon>
        <taxon>Tracheophyta</taxon>
        <taxon>Spermatophyta</taxon>
        <taxon>Magnoliopsida</taxon>
        <taxon>eudicotyledons</taxon>
        <taxon>Gunneridae</taxon>
        <taxon>Pentapetalae</taxon>
        <taxon>rosids</taxon>
        <taxon>fabids</taxon>
        <taxon>Malpighiales</taxon>
        <taxon>Salicaceae</taxon>
        <taxon>Saliceae</taxon>
        <taxon>Populus</taxon>
    </lineage>
</organism>
<evidence type="ECO:0000313" key="2">
    <source>
        <dbReference type="Proteomes" id="UP000006729"/>
    </source>
</evidence>
<dbReference type="InParanoid" id="A0A3N7HHW0"/>
<evidence type="ECO:0000313" key="1">
    <source>
        <dbReference type="EMBL" id="RQO98364.1"/>
    </source>
</evidence>
<dbReference type="AlphaFoldDB" id="A0A3N7HHW0"/>
<keyword evidence="2" id="KW-1185">Reference proteome</keyword>
<sequence>MLPFIQLLYYPSMLGNTGWELAQLTILCLSFTGLKIDLAASLAQDQKWLGGIFTGHRKGQLLWLDVWLLISKGKGYAVVVVMEFLGYGRRPSIFNLYHIFHQSFNCQRLR</sequence>
<proteinExistence type="predicted"/>
<name>A0A3N7HHW0_POPTR</name>
<dbReference type="Proteomes" id="UP000006729">
    <property type="component" value="Chromosome 12"/>
</dbReference>
<gene>
    <name evidence="1" type="ORF">POPTR_012G060850</name>
</gene>
<dbReference type="EMBL" id="CM009301">
    <property type="protein sequence ID" value="RQO98364.1"/>
    <property type="molecule type" value="Genomic_DNA"/>
</dbReference>
<reference evidence="1 2" key="1">
    <citation type="journal article" date="2006" name="Science">
        <title>The genome of black cottonwood, Populus trichocarpa (Torr. &amp; Gray).</title>
        <authorList>
            <person name="Tuskan G.A."/>
            <person name="Difazio S."/>
            <person name="Jansson S."/>
            <person name="Bohlmann J."/>
            <person name="Grigoriev I."/>
            <person name="Hellsten U."/>
            <person name="Putnam N."/>
            <person name="Ralph S."/>
            <person name="Rombauts S."/>
            <person name="Salamov A."/>
            <person name="Schein J."/>
            <person name="Sterck L."/>
            <person name="Aerts A."/>
            <person name="Bhalerao R.R."/>
            <person name="Bhalerao R.P."/>
            <person name="Blaudez D."/>
            <person name="Boerjan W."/>
            <person name="Brun A."/>
            <person name="Brunner A."/>
            <person name="Busov V."/>
            <person name="Campbell M."/>
            <person name="Carlson J."/>
            <person name="Chalot M."/>
            <person name="Chapman J."/>
            <person name="Chen G.L."/>
            <person name="Cooper D."/>
            <person name="Coutinho P.M."/>
            <person name="Couturier J."/>
            <person name="Covert S."/>
            <person name="Cronk Q."/>
            <person name="Cunningham R."/>
            <person name="Davis J."/>
            <person name="Degroeve S."/>
            <person name="Dejardin A."/>
            <person name="Depamphilis C."/>
            <person name="Detter J."/>
            <person name="Dirks B."/>
            <person name="Dubchak I."/>
            <person name="Duplessis S."/>
            <person name="Ehlting J."/>
            <person name="Ellis B."/>
            <person name="Gendler K."/>
            <person name="Goodstein D."/>
            <person name="Gribskov M."/>
            <person name="Grimwood J."/>
            <person name="Groover A."/>
            <person name="Gunter L."/>
            <person name="Hamberger B."/>
            <person name="Heinze B."/>
            <person name="Helariutta Y."/>
            <person name="Henrissat B."/>
            <person name="Holligan D."/>
            <person name="Holt R."/>
            <person name="Huang W."/>
            <person name="Islam-Faridi N."/>
            <person name="Jones S."/>
            <person name="Jones-Rhoades M."/>
            <person name="Jorgensen R."/>
            <person name="Joshi C."/>
            <person name="Kangasjarvi J."/>
            <person name="Karlsson J."/>
            <person name="Kelleher C."/>
            <person name="Kirkpatrick R."/>
            <person name="Kirst M."/>
            <person name="Kohler A."/>
            <person name="Kalluri U."/>
            <person name="Larimer F."/>
            <person name="Leebens-Mack J."/>
            <person name="Leple J.C."/>
            <person name="Locascio P."/>
            <person name="Lou Y."/>
            <person name="Lucas S."/>
            <person name="Martin F."/>
            <person name="Montanini B."/>
            <person name="Napoli C."/>
            <person name="Nelson D.R."/>
            <person name="Nelson C."/>
            <person name="Nieminen K."/>
            <person name="Nilsson O."/>
            <person name="Pereda V."/>
            <person name="Peter G."/>
            <person name="Philippe R."/>
            <person name="Pilate G."/>
            <person name="Poliakov A."/>
            <person name="Razumovskaya J."/>
            <person name="Richardson P."/>
            <person name="Rinaldi C."/>
            <person name="Ritland K."/>
            <person name="Rouze P."/>
            <person name="Ryaboy D."/>
            <person name="Schmutz J."/>
            <person name="Schrader J."/>
            <person name="Segerman B."/>
            <person name="Shin H."/>
            <person name="Siddiqui A."/>
            <person name="Sterky F."/>
            <person name="Terry A."/>
            <person name="Tsai C.J."/>
            <person name="Uberbacher E."/>
            <person name="Unneberg P."/>
            <person name="Vahala J."/>
            <person name="Wall K."/>
            <person name="Wessler S."/>
            <person name="Yang G."/>
            <person name="Yin T."/>
            <person name="Douglas C."/>
            <person name="Marra M."/>
            <person name="Sandberg G."/>
            <person name="Van de Peer Y."/>
            <person name="Rokhsar D."/>
        </authorList>
    </citation>
    <scope>NUCLEOTIDE SEQUENCE [LARGE SCALE GENOMIC DNA]</scope>
    <source>
        <strain evidence="2">cv. Nisqually</strain>
    </source>
</reference>